<protein>
    <submittedName>
        <fullName evidence="3">Uncharacterized protein</fullName>
    </submittedName>
</protein>
<reference evidence="3 4" key="1">
    <citation type="journal article" date="2010" name="Science">
        <title>Genomic analysis of organismal complexity in the multicellular green alga Volvox carteri.</title>
        <authorList>
            <person name="Prochnik S.E."/>
            <person name="Umen J."/>
            <person name="Nedelcu A.M."/>
            <person name="Hallmann A."/>
            <person name="Miller S.M."/>
            <person name="Nishii I."/>
            <person name="Ferris P."/>
            <person name="Kuo A."/>
            <person name="Mitros T."/>
            <person name="Fritz-Laylin L.K."/>
            <person name="Hellsten U."/>
            <person name="Chapman J."/>
            <person name="Simakov O."/>
            <person name="Rensing S.A."/>
            <person name="Terry A."/>
            <person name="Pangilinan J."/>
            <person name="Kapitonov V."/>
            <person name="Jurka J."/>
            <person name="Salamov A."/>
            <person name="Shapiro H."/>
            <person name="Schmutz J."/>
            <person name="Grimwood J."/>
            <person name="Lindquist E."/>
            <person name="Lucas S."/>
            <person name="Grigoriev I.V."/>
            <person name="Schmitt R."/>
            <person name="Kirk D."/>
            <person name="Rokhsar D.S."/>
        </authorList>
    </citation>
    <scope>NUCLEOTIDE SEQUENCE [LARGE SCALE GENOMIC DNA]</scope>
    <source>
        <strain evidence="4">f. Nagariensis / Eve</strain>
    </source>
</reference>
<gene>
    <name evidence="3" type="ORF">VOLCADRAFT_104224</name>
</gene>
<dbReference type="RefSeq" id="XP_002949284.1">
    <property type="nucleotide sequence ID" value="XM_002949238.1"/>
</dbReference>
<evidence type="ECO:0000313" key="3">
    <source>
        <dbReference type="EMBL" id="EFJ49777.1"/>
    </source>
</evidence>
<feature type="transmembrane region" description="Helical" evidence="2">
    <location>
        <begin position="670"/>
        <end position="695"/>
    </location>
</feature>
<dbReference type="EMBL" id="GL378334">
    <property type="protein sequence ID" value="EFJ49777.1"/>
    <property type="molecule type" value="Genomic_DNA"/>
</dbReference>
<feature type="compositionally biased region" description="Low complexity" evidence="1">
    <location>
        <begin position="492"/>
        <end position="501"/>
    </location>
</feature>
<evidence type="ECO:0000256" key="1">
    <source>
        <dbReference type="SAM" id="MobiDB-lite"/>
    </source>
</evidence>
<dbReference type="InParanoid" id="D8TS76"/>
<proteinExistence type="predicted"/>
<dbReference type="GeneID" id="9616103"/>
<keyword evidence="2" id="KW-1133">Transmembrane helix</keyword>
<dbReference type="Proteomes" id="UP000001058">
    <property type="component" value="Unassembled WGS sequence"/>
</dbReference>
<keyword evidence="2" id="KW-0472">Membrane</keyword>
<dbReference type="InterPro" id="IPR040283">
    <property type="entry name" value="DDB_G0292058-like"/>
</dbReference>
<feature type="transmembrane region" description="Helical" evidence="2">
    <location>
        <begin position="90"/>
        <end position="112"/>
    </location>
</feature>
<evidence type="ECO:0000313" key="4">
    <source>
        <dbReference type="Proteomes" id="UP000001058"/>
    </source>
</evidence>
<sequence>MVSSSPAVEGPCGSCKSGELTYVTGTVLPQVQANIAFVLLALGSLIFFLLWRLFRRCCMCCCMRQSCEEQRNQADPAKILSGWRYWLQKIVLLVFAVAALAMLLAADGIILAPKELFGKVWRPVNRLNGHLNNTAADMDVLISGLDSVYSIMDNLTSIVNNDVRLSYIRSNLQAIGVTLDSSNADPNTLVTALSDVDTSVTSVRTQAGLPGLSTVVSVCNNYSTRLDNLNTELASLNAATGPTYGTASLTSAMDAVEVDNFRSALGAMLGSLDAWISLQTGSTLSNLATSITTLSNTIDTLKGTQMLVRLSRLNIFLSRMAFPLDPLDPALLDHIAYVQANVAKLDDASNAVVQKLTNVYGSIANLTALTPPPTGLASSLTALVGQLSLGPATTLVNDLNNAQTAIDAVPLATLNDARTTLGNLKSSLDSLSPKHAATNSAIATYTNSATQANFDAMKASAVAAGNTWDLSKTAKSSYPRGHAPSRLGPGGQTDADTAASSTSVAAVQTAASTGNLDSAASNVKTGATSVDSAAASTDGAIASLPAMGPYSRLTASVKSVYDSMPNPKSKELNAISSTLNTVENLLVSVPANVKSQTSSIQSSFGDGVDKLRKQVIKKVGDFEHDNEGKVDDLDLARYRAACAVLGVAAFVVVVLIVVVIINCPWGIGCAIFFLLLLAALLFLLAVVFALVLVVAQDGCHHTEHVVIEALGAKSTVRPLADYYFFGSNSTSIKAVLKNATLVDIDKVEQKVVDLADGMINDFTAKFTPQRKLSIVITDVRTFINTTLDRASDPALTRGRWVQDRGGQKYIDALLEKASVAEVRPLYIGLKSYPCCDITDYSFKMWVVLTFGGWLMFISASMSMGFLGRLDQLPQSGCCGCKPLVGKGLKSKVHPETEGDEEGATKAVMVAPARDALRKPASANCLGGFATFLLLGQGDAMPPRGLKASAG</sequence>
<feature type="region of interest" description="Disordered" evidence="1">
    <location>
        <begin position="474"/>
        <end position="501"/>
    </location>
</feature>
<dbReference type="AlphaFoldDB" id="D8TS76"/>
<keyword evidence="2" id="KW-0812">Transmembrane</keyword>
<dbReference type="PANTHER" id="PTHR31414:SF18">
    <property type="entry name" value="TRANSMEMBRANE PROTEIN-RELATED"/>
    <property type="match status" value="1"/>
</dbReference>
<keyword evidence="4" id="KW-1185">Reference proteome</keyword>
<evidence type="ECO:0000256" key="2">
    <source>
        <dbReference type="SAM" id="Phobius"/>
    </source>
</evidence>
<accession>D8TS76</accession>
<name>D8TS76_VOLCA</name>
<dbReference type="GO" id="GO:0016020">
    <property type="term" value="C:membrane"/>
    <property type="evidence" value="ECO:0007669"/>
    <property type="project" value="TreeGrafter"/>
</dbReference>
<feature type="transmembrane region" description="Helical" evidence="2">
    <location>
        <begin position="35"/>
        <end position="54"/>
    </location>
</feature>
<dbReference type="PANTHER" id="PTHR31414">
    <property type="entry name" value="TRANSMEMBRANE PROTEIN DDB_G0292058"/>
    <property type="match status" value="1"/>
</dbReference>
<dbReference type="KEGG" id="vcn:VOLCADRAFT_104224"/>
<feature type="transmembrane region" description="Helical" evidence="2">
    <location>
        <begin position="844"/>
        <end position="866"/>
    </location>
</feature>
<dbReference type="eggNOG" id="ENOG502SUMT">
    <property type="taxonomic scope" value="Eukaryota"/>
</dbReference>
<dbReference type="OrthoDB" id="535943at2759"/>
<organism evidence="4">
    <name type="scientific">Volvox carteri f. nagariensis</name>
    <dbReference type="NCBI Taxonomy" id="3068"/>
    <lineage>
        <taxon>Eukaryota</taxon>
        <taxon>Viridiplantae</taxon>
        <taxon>Chlorophyta</taxon>
        <taxon>core chlorophytes</taxon>
        <taxon>Chlorophyceae</taxon>
        <taxon>CS clade</taxon>
        <taxon>Chlamydomonadales</taxon>
        <taxon>Volvocaceae</taxon>
        <taxon>Volvox</taxon>
    </lineage>
</organism>
<feature type="transmembrane region" description="Helical" evidence="2">
    <location>
        <begin position="643"/>
        <end position="663"/>
    </location>
</feature>